<keyword evidence="2" id="KW-0732">Signal</keyword>
<evidence type="ECO:0000313" key="4">
    <source>
        <dbReference type="Proteomes" id="UP000591131"/>
    </source>
</evidence>
<proteinExistence type="predicted"/>
<keyword evidence="1" id="KW-0812">Transmembrane</keyword>
<organism evidence="3 4">
    <name type="scientific">Perkinsus chesapeaki</name>
    <name type="common">Clam parasite</name>
    <name type="synonym">Perkinsus andrewsi</name>
    <dbReference type="NCBI Taxonomy" id="330153"/>
    <lineage>
        <taxon>Eukaryota</taxon>
        <taxon>Sar</taxon>
        <taxon>Alveolata</taxon>
        <taxon>Perkinsozoa</taxon>
        <taxon>Perkinsea</taxon>
        <taxon>Perkinsida</taxon>
        <taxon>Perkinsidae</taxon>
        <taxon>Perkinsus</taxon>
    </lineage>
</organism>
<accession>A0A7J6L532</accession>
<keyword evidence="4" id="KW-1185">Reference proteome</keyword>
<feature type="transmembrane region" description="Helical" evidence="1">
    <location>
        <begin position="267"/>
        <end position="284"/>
    </location>
</feature>
<comment type="caution">
    <text evidence="3">The sequence shown here is derived from an EMBL/GenBank/DDBJ whole genome shotgun (WGS) entry which is preliminary data.</text>
</comment>
<evidence type="ECO:0000313" key="3">
    <source>
        <dbReference type="EMBL" id="KAF4654289.1"/>
    </source>
</evidence>
<evidence type="ECO:0000256" key="2">
    <source>
        <dbReference type="SAM" id="SignalP"/>
    </source>
</evidence>
<name>A0A7J6L532_PERCH</name>
<dbReference type="Proteomes" id="UP000591131">
    <property type="component" value="Unassembled WGS sequence"/>
</dbReference>
<dbReference type="AlphaFoldDB" id="A0A7J6L532"/>
<gene>
    <name evidence="3" type="ORF">FOL47_010042</name>
</gene>
<sequence length="356" mass="37749">MAFLLLLGGLVVGTVVWLYHPAKRAGVGGVIADVFIFTGELVSATDRSGSGGVVEVILKGQKKQHDEEELARIESSEGNGKSIGFLKKASGFTWVVGGCDDVEGPAGQQQVVIEITRDDEFIADGKMDLKALYKAGVLRKEMDEMTEIRVPLDRGVVSEIIINGKLAKGSNFHEAWRFSKSVYHGVKRAGIFGIVAYGLCAACGVFGNFMVGGMFLFGGCTSQSIVALVGMVLLAALVLPTVSAWSASNEASYAIARDRMFLSRVTSQLRALVLVILGLIQITMSMTGGTETCSPLFATLGFTALINALLFIIVFIKDEAGGDFMALVKPNCLTKSTSKEGTALVEAEEEGGTITA</sequence>
<feature type="chain" id="PRO_5029546847" evidence="2">
    <location>
        <begin position="18"/>
        <end position="356"/>
    </location>
</feature>
<dbReference type="EMBL" id="JAAPAO010000747">
    <property type="protein sequence ID" value="KAF4654289.1"/>
    <property type="molecule type" value="Genomic_DNA"/>
</dbReference>
<reference evidence="3 4" key="1">
    <citation type="submission" date="2020-04" db="EMBL/GenBank/DDBJ databases">
        <title>Perkinsus chesapeaki whole genome sequence.</title>
        <authorList>
            <person name="Bogema D.R."/>
        </authorList>
    </citation>
    <scope>NUCLEOTIDE SEQUENCE [LARGE SCALE GENOMIC DNA]</scope>
    <source>
        <strain evidence="3">ATCC PRA-425</strain>
    </source>
</reference>
<feature type="transmembrane region" description="Helical" evidence="1">
    <location>
        <begin position="225"/>
        <end position="247"/>
    </location>
</feature>
<feature type="transmembrane region" description="Helical" evidence="1">
    <location>
        <begin position="189"/>
        <end position="218"/>
    </location>
</feature>
<dbReference type="OrthoDB" id="10466561at2759"/>
<keyword evidence="1" id="KW-1133">Transmembrane helix</keyword>
<protein>
    <submittedName>
        <fullName evidence="3">Uncharacterized protein</fullName>
    </submittedName>
</protein>
<feature type="signal peptide" evidence="2">
    <location>
        <begin position="1"/>
        <end position="17"/>
    </location>
</feature>
<evidence type="ECO:0000256" key="1">
    <source>
        <dbReference type="SAM" id="Phobius"/>
    </source>
</evidence>
<keyword evidence="1" id="KW-0472">Membrane</keyword>
<feature type="transmembrane region" description="Helical" evidence="1">
    <location>
        <begin position="296"/>
        <end position="316"/>
    </location>
</feature>